<protein>
    <submittedName>
        <fullName evidence="1">Uncharacterized protein</fullName>
    </submittedName>
</protein>
<evidence type="ECO:0000313" key="1">
    <source>
        <dbReference type="EMBL" id="UJG42416.1"/>
    </source>
</evidence>
<organism evidence="1">
    <name type="scientific">Candidatus Heimdallarchaeum endolithica</name>
    <dbReference type="NCBI Taxonomy" id="2876572"/>
    <lineage>
        <taxon>Archaea</taxon>
        <taxon>Promethearchaeati</taxon>
        <taxon>Candidatus Heimdallarchaeota</taxon>
        <taxon>Candidatus Heimdallarchaeia (ex Rinke et al. 2021) (nom. nud.)</taxon>
        <taxon>Candidatus Heimdallarchaeales</taxon>
        <taxon>Candidatus Heimdallarchaeaceae</taxon>
        <taxon>Candidatus Heimdallarchaeum</taxon>
    </lineage>
</organism>
<proteinExistence type="predicted"/>
<dbReference type="EMBL" id="CP084167">
    <property type="protein sequence ID" value="UJG42416.1"/>
    <property type="molecule type" value="Genomic_DNA"/>
</dbReference>
<dbReference type="AlphaFoldDB" id="A0A9Y1FMU0"/>
<gene>
    <name evidence="1" type="ORF">K9W46_08385</name>
</gene>
<reference evidence="1" key="1">
    <citation type="journal article" date="2022" name="Nat. Microbiol.">
        <title>Unique mobile elements and scalable gene flow at the prokaryote-eukaryote boundary revealed by circularized Asgard archaea genomes.</title>
        <authorList>
            <person name="Wu F."/>
            <person name="Speth D.R."/>
            <person name="Philosof A."/>
            <person name="Cremiere A."/>
            <person name="Narayanan A."/>
            <person name="Barco R.A."/>
            <person name="Connon S.A."/>
            <person name="Amend J.P."/>
            <person name="Antoshechkin I.A."/>
            <person name="Orphan V.J."/>
        </authorList>
    </citation>
    <scope>NUCLEOTIDE SEQUENCE</scope>
    <source>
        <strain evidence="1">PR6</strain>
    </source>
</reference>
<accession>A0A9Y1FMU0</accession>
<name>A0A9Y1FMU0_9ARCH</name>
<sequence>MEKEIIEEKGLIKVDFSKLYNLKRYSFSPDSIFGKTNEEKGITIEMLNAIINLAYVKAAETENEKLKLTINDLGTENIIVFKIQCTAQAIEEKPAARFYRLPQDNARKNVREWKKAFTEEEKVIYPMNQYSLMGYEKALEFVKNYYIVLDNIFGMKDDYLDASDYVNNPGAIKSKKISIIQDMKMKKNEKIINLTIKMYMRIWETIKIEMKKK</sequence>
<dbReference type="Proteomes" id="UP001200513">
    <property type="component" value="Chromosome"/>
</dbReference>